<feature type="region of interest" description="Disordered" evidence="1">
    <location>
        <begin position="1"/>
        <end position="22"/>
    </location>
</feature>
<evidence type="ECO:0000256" key="1">
    <source>
        <dbReference type="SAM" id="MobiDB-lite"/>
    </source>
</evidence>
<evidence type="ECO:0000313" key="4">
    <source>
        <dbReference type="WBParaSite" id="TCNE_0000341801-mRNA-1"/>
    </source>
</evidence>
<dbReference type="WBParaSite" id="TCNE_0000341801-mRNA-1">
    <property type="protein sequence ID" value="TCNE_0000341801-mRNA-1"/>
    <property type="gene ID" value="TCNE_0000341801"/>
</dbReference>
<protein>
    <submittedName>
        <fullName evidence="2 4">Uncharacterized protein</fullName>
    </submittedName>
</protein>
<dbReference type="EMBL" id="UYWY01004361">
    <property type="protein sequence ID" value="VDM29135.1"/>
    <property type="molecule type" value="Genomic_DNA"/>
</dbReference>
<reference evidence="2 3" key="2">
    <citation type="submission" date="2018-11" db="EMBL/GenBank/DDBJ databases">
        <authorList>
            <consortium name="Pathogen Informatics"/>
        </authorList>
    </citation>
    <scope>NUCLEOTIDE SEQUENCE [LARGE SCALE GENOMIC DNA]</scope>
</reference>
<gene>
    <name evidence="2" type="ORF">TCNE_LOCUS3418</name>
</gene>
<evidence type="ECO:0000313" key="2">
    <source>
        <dbReference type="EMBL" id="VDM29135.1"/>
    </source>
</evidence>
<dbReference type="Proteomes" id="UP000050794">
    <property type="component" value="Unassembled WGS sequence"/>
</dbReference>
<name>A0A183U4J8_TOXCA</name>
<organism evidence="3 4">
    <name type="scientific">Toxocara canis</name>
    <name type="common">Canine roundworm</name>
    <dbReference type="NCBI Taxonomy" id="6265"/>
    <lineage>
        <taxon>Eukaryota</taxon>
        <taxon>Metazoa</taxon>
        <taxon>Ecdysozoa</taxon>
        <taxon>Nematoda</taxon>
        <taxon>Chromadorea</taxon>
        <taxon>Rhabditida</taxon>
        <taxon>Spirurina</taxon>
        <taxon>Ascaridomorpha</taxon>
        <taxon>Ascaridoidea</taxon>
        <taxon>Toxocaridae</taxon>
        <taxon>Toxocara</taxon>
    </lineage>
</organism>
<dbReference type="AlphaFoldDB" id="A0A183U4J8"/>
<keyword evidence="3" id="KW-1185">Reference proteome</keyword>
<sequence length="81" mass="9201">MSVTAKRAKGTESEGKRPKWLRQLEGGHSLGREIDRMADERRMLSRFGVWLLAALCPPVPEARPVSSFLKKQNYINSYPSL</sequence>
<accession>A0A183U4J8</accession>
<proteinExistence type="predicted"/>
<reference evidence="4" key="1">
    <citation type="submission" date="2016-06" db="UniProtKB">
        <authorList>
            <consortium name="WormBaseParasite"/>
        </authorList>
    </citation>
    <scope>IDENTIFICATION</scope>
</reference>
<dbReference type="Pfam" id="PF14776">
    <property type="entry name" value="UNC-79"/>
    <property type="match status" value="1"/>
</dbReference>
<evidence type="ECO:0000313" key="3">
    <source>
        <dbReference type="Proteomes" id="UP000050794"/>
    </source>
</evidence>